<dbReference type="OrthoDB" id="630188at2759"/>
<feature type="signal peptide" evidence="1">
    <location>
        <begin position="1"/>
        <end position="27"/>
    </location>
</feature>
<accession>A0A2U1KYD0</accession>
<feature type="domain" description="Trichome birefringence-like N-terminal" evidence="2">
    <location>
        <begin position="31"/>
        <end position="83"/>
    </location>
</feature>
<dbReference type="InterPro" id="IPR025846">
    <property type="entry name" value="TBL_N"/>
</dbReference>
<dbReference type="EMBL" id="PKPP01012841">
    <property type="protein sequence ID" value="PWA41763.1"/>
    <property type="molecule type" value="Genomic_DNA"/>
</dbReference>
<dbReference type="AlphaFoldDB" id="A0A2U1KYD0"/>
<protein>
    <submittedName>
        <fullName evidence="3">PMR5 N-terminal domain, PC-Esterase</fullName>
    </submittedName>
</protein>
<evidence type="ECO:0000256" key="1">
    <source>
        <dbReference type="SAM" id="SignalP"/>
    </source>
</evidence>
<dbReference type="PANTHER" id="PTHR32285:SF376">
    <property type="entry name" value="PMR5 DOMAIN, PC-ESTERASE"/>
    <property type="match status" value="1"/>
</dbReference>
<dbReference type="InterPro" id="IPR029962">
    <property type="entry name" value="TBL"/>
</dbReference>
<reference evidence="3 4" key="1">
    <citation type="journal article" date="2018" name="Mol. Plant">
        <title>The genome of Artemisia annua provides insight into the evolution of Asteraceae family and artemisinin biosynthesis.</title>
        <authorList>
            <person name="Shen Q."/>
            <person name="Zhang L."/>
            <person name="Liao Z."/>
            <person name="Wang S."/>
            <person name="Yan T."/>
            <person name="Shi P."/>
            <person name="Liu M."/>
            <person name="Fu X."/>
            <person name="Pan Q."/>
            <person name="Wang Y."/>
            <person name="Lv Z."/>
            <person name="Lu X."/>
            <person name="Zhang F."/>
            <person name="Jiang W."/>
            <person name="Ma Y."/>
            <person name="Chen M."/>
            <person name="Hao X."/>
            <person name="Li L."/>
            <person name="Tang Y."/>
            <person name="Lv G."/>
            <person name="Zhou Y."/>
            <person name="Sun X."/>
            <person name="Brodelius P.E."/>
            <person name="Rose J.K.C."/>
            <person name="Tang K."/>
        </authorList>
    </citation>
    <scope>NUCLEOTIDE SEQUENCE [LARGE SCALE GENOMIC DNA]</scope>
    <source>
        <strain evidence="4">cv. Huhao1</strain>
        <tissue evidence="3">Leaf</tissue>
    </source>
</reference>
<dbReference type="Pfam" id="PF14416">
    <property type="entry name" value="PMR5N"/>
    <property type="match status" value="1"/>
</dbReference>
<dbReference type="Proteomes" id="UP000245207">
    <property type="component" value="Unassembled WGS sequence"/>
</dbReference>
<dbReference type="STRING" id="35608.A0A2U1KYD0"/>
<sequence>MGLNVYSKTHVLIAIIGLVSILVDVDASASKCDLFQGNWVLDKSYPLYNESTCPFLEKEFNCINNGRPDRFYLKYRWQPRGCHLSRNVVVAVGGNCWWLFNSVHQEGGGGGPTHT</sequence>
<name>A0A2U1KYD0_ARTAN</name>
<evidence type="ECO:0000313" key="3">
    <source>
        <dbReference type="EMBL" id="PWA41763.1"/>
    </source>
</evidence>
<comment type="caution">
    <text evidence="3">The sequence shown here is derived from an EMBL/GenBank/DDBJ whole genome shotgun (WGS) entry which is preliminary data.</text>
</comment>
<evidence type="ECO:0000313" key="4">
    <source>
        <dbReference type="Proteomes" id="UP000245207"/>
    </source>
</evidence>
<keyword evidence="4" id="KW-1185">Reference proteome</keyword>
<proteinExistence type="predicted"/>
<keyword evidence="1" id="KW-0732">Signal</keyword>
<dbReference type="GO" id="GO:0005794">
    <property type="term" value="C:Golgi apparatus"/>
    <property type="evidence" value="ECO:0007669"/>
    <property type="project" value="TreeGrafter"/>
</dbReference>
<gene>
    <name evidence="3" type="ORF">CTI12_AA552210</name>
</gene>
<organism evidence="3 4">
    <name type="scientific">Artemisia annua</name>
    <name type="common">Sweet wormwood</name>
    <dbReference type="NCBI Taxonomy" id="35608"/>
    <lineage>
        <taxon>Eukaryota</taxon>
        <taxon>Viridiplantae</taxon>
        <taxon>Streptophyta</taxon>
        <taxon>Embryophyta</taxon>
        <taxon>Tracheophyta</taxon>
        <taxon>Spermatophyta</taxon>
        <taxon>Magnoliopsida</taxon>
        <taxon>eudicotyledons</taxon>
        <taxon>Gunneridae</taxon>
        <taxon>Pentapetalae</taxon>
        <taxon>asterids</taxon>
        <taxon>campanulids</taxon>
        <taxon>Asterales</taxon>
        <taxon>Asteraceae</taxon>
        <taxon>Asteroideae</taxon>
        <taxon>Anthemideae</taxon>
        <taxon>Artemisiinae</taxon>
        <taxon>Artemisia</taxon>
    </lineage>
</organism>
<feature type="chain" id="PRO_5015712142" evidence="1">
    <location>
        <begin position="28"/>
        <end position="115"/>
    </location>
</feature>
<dbReference type="GO" id="GO:0016413">
    <property type="term" value="F:O-acetyltransferase activity"/>
    <property type="evidence" value="ECO:0007669"/>
    <property type="project" value="InterPro"/>
</dbReference>
<evidence type="ECO:0000259" key="2">
    <source>
        <dbReference type="Pfam" id="PF14416"/>
    </source>
</evidence>
<dbReference type="PANTHER" id="PTHR32285">
    <property type="entry name" value="PROTEIN TRICHOME BIREFRINGENCE-LIKE 9-RELATED"/>
    <property type="match status" value="1"/>
</dbReference>